<dbReference type="PANTHER" id="PTHR37813:SF1">
    <property type="entry name" value="FELS-2 PROPHAGE PROTEIN"/>
    <property type="match status" value="1"/>
</dbReference>
<feature type="coiled-coil region" evidence="1">
    <location>
        <begin position="77"/>
        <end position="134"/>
    </location>
</feature>
<dbReference type="SUPFAM" id="SSF48371">
    <property type="entry name" value="ARM repeat"/>
    <property type="match status" value="1"/>
</dbReference>
<dbReference type="RefSeq" id="WP_000141488.1">
    <property type="nucleotide sequence ID" value="NC_007795.1"/>
</dbReference>
<feature type="transmembrane region" description="Helical" evidence="2">
    <location>
        <begin position="565"/>
        <end position="591"/>
    </location>
</feature>
<reference evidence="4" key="1">
    <citation type="book" date="2006" name="Gram positive pathogens, 2nd edition" publisher="ASM Press" city="Washington D.C">
        <title>The Staphylococcus aureus NCTC 8325 genome.</title>
        <editorList>
            <person name="Fischetti V."/>
            <person name="Novick R."/>
            <person name="Ferretti J."/>
            <person name="Portnoy D."/>
            <person name="Rood J."/>
        </editorList>
        <authorList>
            <person name="Gillaspy A.F."/>
            <person name="Worrell V."/>
            <person name="Orvis J."/>
            <person name="Roe B.A."/>
            <person name="Dyer D.W."/>
            <person name="Iandolo J.J."/>
        </authorList>
    </citation>
    <scope>NUCLEOTIDE SEQUENCE [LARGE SCALE GENOMIC DNA]</scope>
    <source>
        <strain evidence="4">NCTC 8325 / PS 47</strain>
    </source>
</reference>
<feature type="transmembrane region" description="Helical" evidence="2">
    <location>
        <begin position="666"/>
        <end position="685"/>
    </location>
</feature>
<evidence type="ECO:0000256" key="2">
    <source>
        <dbReference type="SAM" id="Phobius"/>
    </source>
</evidence>
<keyword evidence="2" id="KW-1133">Transmembrane helix</keyword>
<feature type="transmembrane region" description="Helical" evidence="2">
    <location>
        <begin position="636"/>
        <end position="660"/>
    </location>
</feature>
<feature type="transmembrane region" description="Helical" evidence="2">
    <location>
        <begin position="910"/>
        <end position="933"/>
    </location>
</feature>
<dbReference type="HOGENOM" id="CLU_008370_0_0_9"/>
<feature type="transmembrane region" description="Helical" evidence="2">
    <location>
        <begin position="272"/>
        <end position="293"/>
    </location>
</feature>
<keyword evidence="2" id="KW-0812">Transmembrane</keyword>
<dbReference type="EMBL" id="CP000253">
    <property type="protein sequence ID" value="ABD31087.1"/>
    <property type="molecule type" value="Genomic_DNA"/>
</dbReference>
<evidence type="ECO:0000313" key="3">
    <source>
        <dbReference type="EMBL" id="ABD31087.1"/>
    </source>
</evidence>
<feature type="transmembrane region" description="Helical" evidence="2">
    <location>
        <begin position="803"/>
        <end position="828"/>
    </location>
</feature>
<gene>
    <name evidence="3" type="ordered locus">SAOUHSC_02033</name>
</gene>
<keyword evidence="1" id="KW-0175">Coiled coil</keyword>
<dbReference type="STRING" id="93061.SAOUHSC_02033"/>
<organism evidence="3 4">
    <name type="scientific">Staphylococcus aureus (strain NCTC 8325 / PS 47)</name>
    <dbReference type="NCBI Taxonomy" id="93061"/>
    <lineage>
        <taxon>Bacteria</taxon>
        <taxon>Bacillati</taxon>
        <taxon>Bacillota</taxon>
        <taxon>Bacilli</taxon>
        <taxon>Bacillales</taxon>
        <taxon>Staphylococcaceae</taxon>
        <taxon>Staphylococcus</taxon>
    </lineage>
</organism>
<feature type="transmembrane region" description="Helical" evidence="2">
    <location>
        <begin position="603"/>
        <end position="624"/>
    </location>
</feature>
<proteinExistence type="predicted"/>
<dbReference type="OrthoDB" id="2157658at2"/>
<dbReference type="Gene3D" id="1.20.120.20">
    <property type="entry name" value="Apolipoprotein"/>
    <property type="match status" value="1"/>
</dbReference>
<feature type="transmembrane region" description="Helical" evidence="2">
    <location>
        <begin position="692"/>
        <end position="717"/>
    </location>
</feature>
<keyword evidence="2" id="KW-0472">Membrane</keyword>
<dbReference type="InterPro" id="IPR016024">
    <property type="entry name" value="ARM-type_fold"/>
</dbReference>
<feature type="transmembrane region" description="Helical" evidence="2">
    <location>
        <begin position="299"/>
        <end position="322"/>
    </location>
</feature>
<dbReference type="Proteomes" id="UP000008816">
    <property type="component" value="Chromosome"/>
</dbReference>
<dbReference type="PANTHER" id="PTHR37813">
    <property type="entry name" value="FELS-2 PROPHAGE PROTEIN"/>
    <property type="match status" value="1"/>
</dbReference>
<accession>Q2FX65</accession>
<dbReference type="SMR" id="Q2FX65"/>
<dbReference type="PATRIC" id="fig|93061.5.peg.1844"/>
<feature type="transmembrane region" description="Helical" evidence="2">
    <location>
        <begin position="751"/>
        <end position="771"/>
    </location>
</feature>
<name>Q2FX65_STAA8</name>
<protein>
    <submittedName>
        <fullName evidence="3">Phage tape measure protein</fullName>
    </submittedName>
</protein>
<sequence>MTEYKIKATIEASVAKFKRQIDSAVKSVQRFKRVADQTKDVELNANDKNLQKTIKVAKKSLDAFSNKNVKAKLDASIQDLQQKVLESNFELDKLNSKEVTPEVKLQKQKLIKDIAETEAKLSELEKKRVNIDVNADNSKFNRVLKVSKASLEALNRSKAKAIIDVDNGVANSKIKRTKEELKSIPNKTRSRLDVDTGLSIPTIYAFKKSLDALPNKKTTKVDVDTNGLKKAYAYIIKANDNFQRQMGNLANMFRVFGTVGSNMVGGLLTSSFSILIPVIASVVPVVFALLNAIKVLTGGVLALGGAVAIAGAGFVAFGAMAISAIKMLNDGTLQASSATNEYKKALDGVKSAWTDIIKQNQSAIFTTLANGLNTVKTAMQSLQPFFSGISRGMEEASQSVLKWAENSSVASRFFNMMNTTGVSVFNKLLSAAGGFGDGLVNVFTQLAPLFQWSADWLDRLGQSFSNWANSAAGENSITRFIEYTKTNLPIIGNIFKNVFVGINNLMNAFSGSSTGIFQSLEQMTAKFREWSEQVGQSQGFKDFVSYIQTNGPLIMQLIGNIARGLVAFATAMAPIASAVLRVAVAITGWIANLFEAHPATAQLVGVIITLVGAFRFLIPIILAVSNFMGGGLIGRIIALVSKFGLLRAGLTILKGAFMLLKGPLKIISVIFQLLFGKIGLIRNAITGLVTVFGILGGPITIVIGVIAALIAIFVLLWNKNEGFRNFIINAWNAIKTFMVNVWNVLKAVASVVWNAILTAITTAVSNVYNFIMIVWNQIVAYLQGLWNGIIAIATTVWNLLVTIITTVFTTIMTIVMTIWTAIWTFLSTIWNTIITIATTIWNLLVTVITTVFTTIMTIAITIWNAIWTFLQTLWNTIVTVATKVWNAITTAISTALQAAWSFISNIWNTIWSFLSGILTTIWNKVVSIFTQVVSTISDKMSQAWNFIVTKGMQWVSTITSTLINFVNRVVQGFVNVVNKVSQGMTNAVNKVKSFVDDFVSAGADMIRGLMRGIGNMARDLAEKAASVAKGALNAAKRALGIHSPSREFMDVGMYSMLGFVKGIDNHSSKVIRNVSNVADKVVDAFQPTLNAPDISSITGNLSNLGGNINAQVQHTHSIETSPNMKTVKVEFDVNNDALTSIVNGRNAKRNSEYYL</sequence>
<dbReference type="RefSeq" id="YP_500528.1">
    <property type="nucleotide sequence ID" value="NC_007795.1"/>
</dbReference>
<feature type="transmembrane region" description="Helical" evidence="2">
    <location>
        <begin position="778"/>
        <end position="797"/>
    </location>
</feature>
<dbReference type="AlphaFoldDB" id="Q2FX65"/>
<feature type="transmembrane region" description="Helical" evidence="2">
    <location>
        <begin position="840"/>
        <end position="864"/>
    </location>
</feature>
<dbReference type="KEGG" id="sao:SAOUHSC_02033"/>
<evidence type="ECO:0000313" key="4">
    <source>
        <dbReference type="Proteomes" id="UP000008816"/>
    </source>
</evidence>
<dbReference type="GeneID" id="3920485"/>
<evidence type="ECO:0000256" key="1">
    <source>
        <dbReference type="SAM" id="Coils"/>
    </source>
</evidence>
<keyword evidence="4" id="KW-1185">Reference proteome</keyword>